<dbReference type="GO" id="GO:0005829">
    <property type="term" value="C:cytosol"/>
    <property type="evidence" value="ECO:0007669"/>
    <property type="project" value="TreeGrafter"/>
</dbReference>
<evidence type="ECO:0000313" key="17">
    <source>
        <dbReference type="EMBL" id="CAB4602580.1"/>
    </source>
</evidence>
<evidence type="ECO:0000256" key="11">
    <source>
        <dbReference type="ARBA" id="ARBA00066468"/>
    </source>
</evidence>
<evidence type="ECO:0000256" key="16">
    <source>
        <dbReference type="ARBA" id="ARBA00083635"/>
    </source>
</evidence>
<dbReference type="AlphaFoldDB" id="A0A6J6GQQ1"/>
<accession>A0A6J6GQQ1</accession>
<evidence type="ECO:0000256" key="15">
    <source>
        <dbReference type="ARBA" id="ARBA00083186"/>
    </source>
</evidence>
<dbReference type="PANTHER" id="PTHR11067">
    <property type="entry name" value="INOSINE TRIPHOSPHATE PYROPHOSPHATASE/HAM1 PROTEIN"/>
    <property type="match status" value="1"/>
</dbReference>
<reference evidence="17" key="1">
    <citation type="submission" date="2020-05" db="EMBL/GenBank/DDBJ databases">
        <authorList>
            <person name="Chiriac C."/>
            <person name="Salcher M."/>
            <person name="Ghai R."/>
            <person name="Kavagutti S V."/>
        </authorList>
    </citation>
    <scope>NUCLEOTIDE SEQUENCE</scope>
</reference>
<evidence type="ECO:0000256" key="10">
    <source>
        <dbReference type="ARBA" id="ARBA00052017"/>
    </source>
</evidence>
<evidence type="ECO:0000256" key="3">
    <source>
        <dbReference type="ARBA" id="ARBA00011738"/>
    </source>
</evidence>
<evidence type="ECO:0000256" key="13">
    <source>
        <dbReference type="ARBA" id="ARBA00075987"/>
    </source>
</evidence>
<comment type="catalytic activity">
    <reaction evidence="10">
        <text>XTP + H2O = XMP + diphosphate + H(+)</text>
        <dbReference type="Rhea" id="RHEA:28610"/>
        <dbReference type="ChEBI" id="CHEBI:15377"/>
        <dbReference type="ChEBI" id="CHEBI:15378"/>
        <dbReference type="ChEBI" id="CHEBI:33019"/>
        <dbReference type="ChEBI" id="CHEBI:57464"/>
        <dbReference type="ChEBI" id="CHEBI:61314"/>
        <dbReference type="EC" id="3.6.1.66"/>
    </reaction>
</comment>
<dbReference type="EC" id="3.6.1.66" evidence="11"/>
<evidence type="ECO:0000256" key="5">
    <source>
        <dbReference type="ARBA" id="ARBA00022741"/>
    </source>
</evidence>
<evidence type="ECO:0000256" key="6">
    <source>
        <dbReference type="ARBA" id="ARBA00022801"/>
    </source>
</evidence>
<dbReference type="EMBL" id="CAEZUL010000091">
    <property type="protein sequence ID" value="CAB4602580.1"/>
    <property type="molecule type" value="Genomic_DNA"/>
</dbReference>
<comment type="similarity">
    <text evidence="2">Belongs to the HAM1 NTPase family.</text>
</comment>
<dbReference type="HAMAP" id="MF_01405">
    <property type="entry name" value="Non_canon_purine_NTPase"/>
    <property type="match status" value="1"/>
</dbReference>
<keyword evidence="4" id="KW-0479">Metal-binding</keyword>
<sequence>MLPNWVELVPRPSEVGDIDEDAPTLEGNAIIKANEIAQFASEWAIADDTGLEVEVLHGAPGVHSARFAGENATDADNRARLLQVLEGATNRAAQFRTVVALVSAKGDIHFVTGKCAGVIADKERGDNGFGYDSVFIPTDGDGRTFAEMSDAEKDAVSHRGRALVQVPDLLARIFGLPTP</sequence>
<dbReference type="InterPro" id="IPR029001">
    <property type="entry name" value="ITPase-like_fam"/>
</dbReference>
<dbReference type="NCBIfam" id="TIGR00042">
    <property type="entry name" value="RdgB/HAM1 family non-canonical purine NTP pyrophosphatase"/>
    <property type="match status" value="1"/>
</dbReference>
<dbReference type="GO" id="GO:0017111">
    <property type="term" value="F:ribonucleoside triphosphate phosphatase activity"/>
    <property type="evidence" value="ECO:0007669"/>
    <property type="project" value="InterPro"/>
</dbReference>
<evidence type="ECO:0000256" key="14">
    <source>
        <dbReference type="ARBA" id="ARBA00078805"/>
    </source>
</evidence>
<evidence type="ECO:0000256" key="9">
    <source>
        <dbReference type="ARBA" id="ARBA00051875"/>
    </source>
</evidence>
<keyword evidence="8" id="KW-0546">Nucleotide metabolism</keyword>
<dbReference type="InterPro" id="IPR020922">
    <property type="entry name" value="dITP/XTP_pyrophosphatase"/>
</dbReference>
<protein>
    <recommendedName>
        <fullName evidence="12">dITP/XTP pyrophosphatase</fullName>
        <ecNumber evidence="11">3.6.1.66</ecNumber>
    </recommendedName>
    <alternativeName>
        <fullName evidence="13">Non-canonical purine NTP pyrophosphatase</fullName>
    </alternativeName>
    <alternativeName>
        <fullName evidence="14">Non-standard purine NTP pyrophosphatase</fullName>
    </alternativeName>
    <alternativeName>
        <fullName evidence="16">Nucleoside-triphosphate diphosphatase</fullName>
    </alternativeName>
    <alternativeName>
        <fullName evidence="15">Nucleoside-triphosphate pyrophosphatase</fullName>
    </alternativeName>
</protein>
<dbReference type="GO" id="GO:0000166">
    <property type="term" value="F:nucleotide binding"/>
    <property type="evidence" value="ECO:0007669"/>
    <property type="project" value="UniProtKB-KW"/>
</dbReference>
<dbReference type="GO" id="GO:0009146">
    <property type="term" value="P:purine nucleoside triphosphate catabolic process"/>
    <property type="evidence" value="ECO:0007669"/>
    <property type="project" value="UniProtKB-ARBA"/>
</dbReference>
<evidence type="ECO:0000256" key="12">
    <source>
        <dbReference type="ARBA" id="ARBA00071289"/>
    </source>
</evidence>
<dbReference type="GO" id="GO:0036220">
    <property type="term" value="F:ITP diphosphatase activity"/>
    <property type="evidence" value="ECO:0007669"/>
    <property type="project" value="UniProtKB-EC"/>
</dbReference>
<dbReference type="PANTHER" id="PTHR11067:SF9">
    <property type="entry name" value="INOSINE TRIPHOSPHATE PYROPHOSPHATASE"/>
    <property type="match status" value="1"/>
</dbReference>
<dbReference type="GO" id="GO:0036222">
    <property type="term" value="F:XTP diphosphatase activity"/>
    <property type="evidence" value="ECO:0007669"/>
    <property type="project" value="UniProtKB-ARBA"/>
</dbReference>
<comment type="subunit">
    <text evidence="3">Homodimer.</text>
</comment>
<evidence type="ECO:0000256" key="7">
    <source>
        <dbReference type="ARBA" id="ARBA00022842"/>
    </source>
</evidence>
<proteinExistence type="inferred from homology"/>
<gene>
    <name evidence="17" type="ORF">UFOPK1808_00872</name>
</gene>
<name>A0A6J6GQQ1_9ZZZZ</name>
<dbReference type="InterPro" id="IPR002637">
    <property type="entry name" value="RdgB/HAM1"/>
</dbReference>
<dbReference type="GO" id="GO:0035870">
    <property type="term" value="F:dITP diphosphatase activity"/>
    <property type="evidence" value="ECO:0007669"/>
    <property type="project" value="UniProtKB-ARBA"/>
</dbReference>
<comment type="catalytic activity">
    <reaction evidence="9">
        <text>dITP + H2O = dIMP + diphosphate + H(+)</text>
        <dbReference type="Rhea" id="RHEA:28342"/>
        <dbReference type="ChEBI" id="CHEBI:15377"/>
        <dbReference type="ChEBI" id="CHEBI:15378"/>
        <dbReference type="ChEBI" id="CHEBI:33019"/>
        <dbReference type="ChEBI" id="CHEBI:61194"/>
        <dbReference type="ChEBI" id="CHEBI:61382"/>
        <dbReference type="EC" id="3.6.1.66"/>
    </reaction>
</comment>
<comment type="cofactor">
    <cofactor evidence="1">
        <name>Mg(2+)</name>
        <dbReference type="ChEBI" id="CHEBI:18420"/>
    </cofactor>
</comment>
<dbReference type="GO" id="GO:0046872">
    <property type="term" value="F:metal ion binding"/>
    <property type="evidence" value="ECO:0007669"/>
    <property type="project" value="UniProtKB-KW"/>
</dbReference>
<dbReference type="Pfam" id="PF01725">
    <property type="entry name" value="Ham1p_like"/>
    <property type="match status" value="1"/>
</dbReference>
<keyword evidence="5" id="KW-0547">Nucleotide-binding</keyword>
<keyword evidence="7" id="KW-0460">Magnesium</keyword>
<dbReference type="Gene3D" id="3.90.950.10">
    <property type="match status" value="1"/>
</dbReference>
<dbReference type="CDD" id="cd00515">
    <property type="entry name" value="HAM1"/>
    <property type="match status" value="1"/>
</dbReference>
<dbReference type="FunFam" id="3.90.950.10:FF:000001">
    <property type="entry name" value="dITP/XTP pyrophosphatase"/>
    <property type="match status" value="1"/>
</dbReference>
<dbReference type="GO" id="GO:0009117">
    <property type="term" value="P:nucleotide metabolic process"/>
    <property type="evidence" value="ECO:0007669"/>
    <property type="project" value="UniProtKB-KW"/>
</dbReference>
<evidence type="ECO:0000256" key="1">
    <source>
        <dbReference type="ARBA" id="ARBA00001946"/>
    </source>
</evidence>
<evidence type="ECO:0000256" key="2">
    <source>
        <dbReference type="ARBA" id="ARBA00008023"/>
    </source>
</evidence>
<evidence type="ECO:0000256" key="8">
    <source>
        <dbReference type="ARBA" id="ARBA00023080"/>
    </source>
</evidence>
<keyword evidence="6" id="KW-0378">Hydrolase</keyword>
<evidence type="ECO:0000256" key="4">
    <source>
        <dbReference type="ARBA" id="ARBA00022723"/>
    </source>
</evidence>
<organism evidence="17">
    <name type="scientific">freshwater metagenome</name>
    <dbReference type="NCBI Taxonomy" id="449393"/>
    <lineage>
        <taxon>unclassified sequences</taxon>
        <taxon>metagenomes</taxon>
        <taxon>ecological metagenomes</taxon>
    </lineage>
</organism>
<dbReference type="SUPFAM" id="SSF52972">
    <property type="entry name" value="ITPase-like"/>
    <property type="match status" value="1"/>
</dbReference>